<sequence length="92" mass="10450">MATGKGSISMNYLNLTCDLCDSNDIVETIQGYVCRVCGVELTTQKLQYDRPYTEDVVQYASGLGKTQIRTKRERRTSPDSGSLKRLRWHNSK</sequence>
<comment type="caution">
    <text evidence="2">The sequence shown here is derived from an EMBL/GenBank/DDBJ whole genome shotgun (WGS) entry which is preliminary data.</text>
</comment>
<evidence type="ECO:0008006" key="3">
    <source>
        <dbReference type="Google" id="ProtNLM"/>
    </source>
</evidence>
<proteinExistence type="predicted"/>
<gene>
    <name evidence="2" type="ORF">LCGC14_2529960</name>
</gene>
<evidence type="ECO:0000256" key="1">
    <source>
        <dbReference type="SAM" id="MobiDB-lite"/>
    </source>
</evidence>
<reference evidence="2" key="1">
    <citation type="journal article" date="2015" name="Nature">
        <title>Complex archaea that bridge the gap between prokaryotes and eukaryotes.</title>
        <authorList>
            <person name="Spang A."/>
            <person name="Saw J.H."/>
            <person name="Jorgensen S.L."/>
            <person name="Zaremba-Niedzwiedzka K."/>
            <person name="Martijn J."/>
            <person name="Lind A.E."/>
            <person name="van Eijk R."/>
            <person name="Schleper C."/>
            <person name="Guy L."/>
            <person name="Ettema T.J."/>
        </authorList>
    </citation>
    <scope>NUCLEOTIDE SEQUENCE</scope>
</reference>
<accession>A0A0F9ATU8</accession>
<evidence type="ECO:0000313" key="2">
    <source>
        <dbReference type="EMBL" id="KKL13019.1"/>
    </source>
</evidence>
<dbReference type="EMBL" id="LAZR01041030">
    <property type="protein sequence ID" value="KKL13019.1"/>
    <property type="molecule type" value="Genomic_DNA"/>
</dbReference>
<protein>
    <recommendedName>
        <fullName evidence="3">TFIIB-type domain-containing protein</fullName>
    </recommendedName>
</protein>
<feature type="region of interest" description="Disordered" evidence="1">
    <location>
        <begin position="67"/>
        <end position="92"/>
    </location>
</feature>
<dbReference type="AlphaFoldDB" id="A0A0F9ATU8"/>
<name>A0A0F9ATU8_9ZZZZ</name>
<organism evidence="2">
    <name type="scientific">marine sediment metagenome</name>
    <dbReference type="NCBI Taxonomy" id="412755"/>
    <lineage>
        <taxon>unclassified sequences</taxon>
        <taxon>metagenomes</taxon>
        <taxon>ecological metagenomes</taxon>
    </lineage>
</organism>